<dbReference type="AlphaFoldDB" id="A0A917PED1"/>
<reference evidence="1" key="2">
    <citation type="submission" date="2020-09" db="EMBL/GenBank/DDBJ databases">
        <authorList>
            <person name="Sun Q."/>
            <person name="Ohkuma M."/>
        </authorList>
    </citation>
    <scope>NUCLEOTIDE SEQUENCE</scope>
    <source>
        <strain evidence="1">JCM 14371</strain>
    </source>
</reference>
<accession>A0A917PED1</accession>
<keyword evidence="2" id="KW-1185">Reference proteome</keyword>
<proteinExistence type="predicted"/>
<sequence>MVQGGRVSAAARAGFADLVSPDVLAAYRDGNERLAATLLHRARQRQRPGTAEWAILERLEGLLWIAVQREVEGTFALDRADRLLDALAVRYPALGYPGLEWLDPDDDRTGGAAEGAG</sequence>
<reference evidence="1" key="1">
    <citation type="journal article" date="2014" name="Int. J. Syst. Evol. Microbiol.">
        <title>Complete genome sequence of Corynebacterium casei LMG S-19264T (=DSM 44701T), isolated from a smear-ripened cheese.</title>
        <authorList>
            <consortium name="US DOE Joint Genome Institute (JGI-PGF)"/>
            <person name="Walter F."/>
            <person name="Albersmeier A."/>
            <person name="Kalinowski J."/>
            <person name="Ruckert C."/>
        </authorList>
    </citation>
    <scope>NUCLEOTIDE SEQUENCE</scope>
    <source>
        <strain evidence="1">JCM 14371</strain>
    </source>
</reference>
<dbReference type="EMBL" id="BMOE01000004">
    <property type="protein sequence ID" value="GGJ73098.1"/>
    <property type="molecule type" value="Genomic_DNA"/>
</dbReference>
<name>A0A917PED1_9DEIO</name>
<protein>
    <submittedName>
        <fullName evidence="1">Uncharacterized protein</fullName>
    </submittedName>
</protein>
<comment type="caution">
    <text evidence="1">The sequence shown here is derived from an EMBL/GenBank/DDBJ whole genome shotgun (WGS) entry which is preliminary data.</text>
</comment>
<organism evidence="1 2">
    <name type="scientific">Deinococcus aquiradiocola</name>
    <dbReference type="NCBI Taxonomy" id="393059"/>
    <lineage>
        <taxon>Bacteria</taxon>
        <taxon>Thermotogati</taxon>
        <taxon>Deinococcota</taxon>
        <taxon>Deinococci</taxon>
        <taxon>Deinococcales</taxon>
        <taxon>Deinococcaceae</taxon>
        <taxon>Deinococcus</taxon>
    </lineage>
</organism>
<evidence type="ECO:0000313" key="2">
    <source>
        <dbReference type="Proteomes" id="UP000635726"/>
    </source>
</evidence>
<gene>
    <name evidence="1" type="ORF">GCM10008939_16780</name>
</gene>
<evidence type="ECO:0000313" key="1">
    <source>
        <dbReference type="EMBL" id="GGJ73098.1"/>
    </source>
</evidence>
<dbReference type="Proteomes" id="UP000635726">
    <property type="component" value="Unassembled WGS sequence"/>
</dbReference>